<dbReference type="Proteomes" id="UP000010878">
    <property type="component" value="Chromosome"/>
</dbReference>
<dbReference type="EMBL" id="CP003929">
    <property type="protein sequence ID" value="AGB37931.1"/>
    <property type="molecule type" value="Genomic_DNA"/>
</dbReference>
<dbReference type="AlphaFoldDB" id="L0JYV4"/>
<feature type="transmembrane region" description="Helical" evidence="1">
    <location>
        <begin position="67"/>
        <end position="89"/>
    </location>
</feature>
<keyword evidence="1" id="KW-0472">Membrane</keyword>
<dbReference type="HOGENOM" id="CLU_1870790_0_0_2"/>
<dbReference type="KEGG" id="nou:Natoc_2147"/>
<gene>
    <name evidence="2" type="ORF">Natoc_2147</name>
</gene>
<reference evidence="2 3" key="1">
    <citation type="submission" date="2012-11" db="EMBL/GenBank/DDBJ databases">
        <title>FINISHED of Natronococcus occultus SP4, DSM 3396.</title>
        <authorList>
            <consortium name="DOE Joint Genome Institute"/>
            <person name="Eisen J."/>
            <person name="Huntemann M."/>
            <person name="Wei C.-L."/>
            <person name="Han J."/>
            <person name="Detter J.C."/>
            <person name="Han C."/>
            <person name="Tapia R."/>
            <person name="Chen A."/>
            <person name="Kyrpides N."/>
            <person name="Mavromatis K."/>
            <person name="Markowitz V."/>
            <person name="Szeto E."/>
            <person name="Ivanova N."/>
            <person name="Mikhailova N."/>
            <person name="Ovchinnikova G."/>
            <person name="Pagani I."/>
            <person name="Pati A."/>
            <person name="Goodwin L."/>
            <person name="Nordberg H.P."/>
            <person name="Cantor M.N."/>
            <person name="Hua S.X."/>
            <person name="Woyke T."/>
            <person name="Eisen J."/>
            <person name="Klenk H.-P."/>
            <person name="Klenk H.-P."/>
        </authorList>
    </citation>
    <scope>NUCLEOTIDE SEQUENCE [LARGE SCALE GENOMIC DNA]</scope>
    <source>
        <strain evidence="2 3">SP4</strain>
    </source>
</reference>
<keyword evidence="3" id="KW-1185">Reference proteome</keyword>
<keyword evidence="1" id="KW-0812">Transmembrane</keyword>
<evidence type="ECO:0008006" key="4">
    <source>
        <dbReference type="Google" id="ProtNLM"/>
    </source>
</evidence>
<evidence type="ECO:0000313" key="3">
    <source>
        <dbReference type="Proteomes" id="UP000010878"/>
    </source>
</evidence>
<dbReference type="eggNOG" id="arCOG11149">
    <property type="taxonomic scope" value="Archaea"/>
</dbReference>
<feature type="transmembrane region" description="Helical" evidence="1">
    <location>
        <begin position="95"/>
        <end position="114"/>
    </location>
</feature>
<feature type="transmembrane region" description="Helical" evidence="1">
    <location>
        <begin position="12"/>
        <end position="31"/>
    </location>
</feature>
<sequence length="131" mass="13308">MTDRKDRLRRGFLGAGVVTVVLALGIIVLAGTTPVTAALFGWLAVAGSLLVVASVRERVASVGWPRIGAVGLAVLALGATTLGFTQLLAGAGGWTLFNGLVMLVVGLVLVLLALECWLGGVGIPAETFAVK</sequence>
<dbReference type="STRING" id="694430.Natoc_2147"/>
<accession>L0JYV4</accession>
<name>L0JYV4_9EURY</name>
<proteinExistence type="predicted"/>
<dbReference type="RefSeq" id="WP_015321374.1">
    <property type="nucleotide sequence ID" value="NC_019974.1"/>
</dbReference>
<feature type="transmembrane region" description="Helical" evidence="1">
    <location>
        <begin position="37"/>
        <end position="55"/>
    </location>
</feature>
<dbReference type="Pfam" id="PF25957">
    <property type="entry name" value="DUF7994"/>
    <property type="match status" value="1"/>
</dbReference>
<evidence type="ECO:0000313" key="2">
    <source>
        <dbReference type="EMBL" id="AGB37931.1"/>
    </source>
</evidence>
<organism evidence="2 3">
    <name type="scientific">Natronococcus occultus SP4</name>
    <dbReference type="NCBI Taxonomy" id="694430"/>
    <lineage>
        <taxon>Archaea</taxon>
        <taxon>Methanobacteriati</taxon>
        <taxon>Methanobacteriota</taxon>
        <taxon>Stenosarchaea group</taxon>
        <taxon>Halobacteria</taxon>
        <taxon>Halobacteriales</taxon>
        <taxon>Natrialbaceae</taxon>
        <taxon>Natronococcus</taxon>
    </lineage>
</organism>
<dbReference type="InterPro" id="IPR058307">
    <property type="entry name" value="DUF7994"/>
</dbReference>
<dbReference type="GeneID" id="14403831"/>
<protein>
    <recommendedName>
        <fullName evidence="4">Major facilitator superfamily (MFS) profile domain-containing protein</fullName>
    </recommendedName>
</protein>
<keyword evidence="1" id="KW-1133">Transmembrane helix</keyword>
<evidence type="ECO:0000256" key="1">
    <source>
        <dbReference type="SAM" id="Phobius"/>
    </source>
</evidence>